<keyword evidence="4" id="KW-1185">Reference proteome</keyword>
<dbReference type="Pfam" id="PF00665">
    <property type="entry name" value="rve"/>
    <property type="match status" value="1"/>
</dbReference>
<dbReference type="Proteomes" id="UP000765509">
    <property type="component" value="Unassembled WGS sequence"/>
</dbReference>
<dbReference type="GO" id="GO:0005634">
    <property type="term" value="C:nucleus"/>
    <property type="evidence" value="ECO:0007669"/>
    <property type="project" value="UniProtKB-ARBA"/>
</dbReference>
<evidence type="ECO:0000256" key="1">
    <source>
        <dbReference type="ARBA" id="ARBA00022884"/>
    </source>
</evidence>
<dbReference type="PANTHER" id="PTHR37984:SF5">
    <property type="entry name" value="PROTEIN NYNRIN-LIKE"/>
    <property type="match status" value="1"/>
</dbReference>
<dbReference type="EMBL" id="AVOT02016972">
    <property type="protein sequence ID" value="MBW0502715.1"/>
    <property type="molecule type" value="Genomic_DNA"/>
</dbReference>
<accession>A0A9Q3DKM7</accession>
<dbReference type="GO" id="GO:0015074">
    <property type="term" value="P:DNA integration"/>
    <property type="evidence" value="ECO:0007669"/>
    <property type="project" value="InterPro"/>
</dbReference>
<protein>
    <recommendedName>
        <fullName evidence="2">Integrase catalytic domain-containing protein</fullName>
    </recommendedName>
</protein>
<evidence type="ECO:0000313" key="3">
    <source>
        <dbReference type="EMBL" id="MBW0502715.1"/>
    </source>
</evidence>
<proteinExistence type="predicted"/>
<dbReference type="PROSITE" id="PS50994">
    <property type="entry name" value="INTEGRASE"/>
    <property type="match status" value="1"/>
</dbReference>
<evidence type="ECO:0000313" key="4">
    <source>
        <dbReference type="Proteomes" id="UP000765509"/>
    </source>
</evidence>
<sequence>MDLITQFPFSNNFDSILVLVDRFSKMSIFIPAYGKITSLDLTQIFINHVFSNHVLPASIVSDRGSLFVSSFWTQLCQQLKISRDHSTAFHPETDGQTERVNHILEQYLWMYVNYHQDDWHTWFPLAEFSYNNVEHSSKNNHLFSPFMEEIPPLTKSIFLNTHLLKSYQQNSNQYSKLSKKN</sequence>
<keyword evidence="1" id="KW-0694">RNA-binding</keyword>
<feature type="domain" description="Integrase catalytic" evidence="2">
    <location>
        <begin position="1"/>
        <end position="153"/>
    </location>
</feature>
<dbReference type="OrthoDB" id="2273864at2759"/>
<reference evidence="3" key="1">
    <citation type="submission" date="2021-03" db="EMBL/GenBank/DDBJ databases">
        <title>Draft genome sequence of rust myrtle Austropuccinia psidii MF-1, a brazilian biotype.</title>
        <authorList>
            <person name="Quecine M.C."/>
            <person name="Pachon D.M.R."/>
            <person name="Bonatelli M.L."/>
            <person name="Correr F.H."/>
            <person name="Franceschini L.M."/>
            <person name="Leite T.F."/>
            <person name="Margarido G.R.A."/>
            <person name="Almeida C.A."/>
            <person name="Ferrarezi J.A."/>
            <person name="Labate C.A."/>
        </authorList>
    </citation>
    <scope>NUCLEOTIDE SEQUENCE</scope>
    <source>
        <strain evidence="3">MF-1</strain>
    </source>
</reference>
<dbReference type="InterPro" id="IPR036397">
    <property type="entry name" value="RNaseH_sf"/>
</dbReference>
<dbReference type="InterPro" id="IPR012337">
    <property type="entry name" value="RNaseH-like_sf"/>
</dbReference>
<dbReference type="AlphaFoldDB" id="A0A9Q3DKM7"/>
<dbReference type="GO" id="GO:0003723">
    <property type="term" value="F:RNA binding"/>
    <property type="evidence" value="ECO:0007669"/>
    <property type="project" value="UniProtKB-KW"/>
</dbReference>
<comment type="caution">
    <text evidence="3">The sequence shown here is derived from an EMBL/GenBank/DDBJ whole genome shotgun (WGS) entry which is preliminary data.</text>
</comment>
<dbReference type="SUPFAM" id="SSF53098">
    <property type="entry name" value="Ribonuclease H-like"/>
    <property type="match status" value="1"/>
</dbReference>
<dbReference type="Gene3D" id="3.30.420.10">
    <property type="entry name" value="Ribonuclease H-like superfamily/Ribonuclease H"/>
    <property type="match status" value="1"/>
</dbReference>
<dbReference type="InterPro" id="IPR001584">
    <property type="entry name" value="Integrase_cat-core"/>
</dbReference>
<organism evidence="3 4">
    <name type="scientific">Austropuccinia psidii MF-1</name>
    <dbReference type="NCBI Taxonomy" id="1389203"/>
    <lineage>
        <taxon>Eukaryota</taxon>
        <taxon>Fungi</taxon>
        <taxon>Dikarya</taxon>
        <taxon>Basidiomycota</taxon>
        <taxon>Pucciniomycotina</taxon>
        <taxon>Pucciniomycetes</taxon>
        <taxon>Pucciniales</taxon>
        <taxon>Sphaerophragmiaceae</taxon>
        <taxon>Austropuccinia</taxon>
    </lineage>
</organism>
<dbReference type="PANTHER" id="PTHR37984">
    <property type="entry name" value="PROTEIN CBG26694"/>
    <property type="match status" value="1"/>
</dbReference>
<evidence type="ECO:0000259" key="2">
    <source>
        <dbReference type="PROSITE" id="PS50994"/>
    </source>
</evidence>
<name>A0A9Q3DKM7_9BASI</name>
<dbReference type="InterPro" id="IPR050951">
    <property type="entry name" value="Retrovirus_Pol_polyprotein"/>
</dbReference>
<gene>
    <name evidence="3" type="ORF">O181_042430</name>
</gene>